<dbReference type="InterPro" id="IPR025761">
    <property type="entry name" value="FFD_box"/>
</dbReference>
<dbReference type="SMART" id="SM01271">
    <property type="entry name" value="LSM14"/>
    <property type="match status" value="1"/>
</dbReference>
<dbReference type="PANTHER" id="PTHR13586">
    <property type="entry name" value="SCD6 PROTEIN-RELATED"/>
    <property type="match status" value="1"/>
</dbReference>
<evidence type="ECO:0000256" key="1">
    <source>
        <dbReference type="ARBA" id="ARBA00010415"/>
    </source>
</evidence>
<feature type="compositionally biased region" description="Polar residues" evidence="3">
    <location>
        <begin position="583"/>
        <end position="595"/>
    </location>
</feature>
<dbReference type="AlphaFoldDB" id="A0A5S6Q7N8"/>
<name>A0A5S6Q7N8_TRIMR</name>
<dbReference type="InterPro" id="IPR010920">
    <property type="entry name" value="LSM_dom_sf"/>
</dbReference>
<dbReference type="PROSITE" id="PS51513">
    <property type="entry name" value="FFD"/>
    <property type="match status" value="1"/>
</dbReference>
<protein>
    <submittedName>
        <fullName evidence="6">FFD domain-containing protein</fullName>
    </submittedName>
</protein>
<proteinExistence type="inferred from homology"/>
<dbReference type="CDD" id="cd01736">
    <property type="entry name" value="LSm14_N"/>
    <property type="match status" value="1"/>
</dbReference>
<dbReference type="WBParaSite" id="TMUE_1000003326.1">
    <property type="protein sequence ID" value="TMUE_1000003326.1"/>
    <property type="gene ID" value="WBGene00289023"/>
</dbReference>
<dbReference type="InterPro" id="IPR019050">
    <property type="entry name" value="FDF_dom"/>
</dbReference>
<feature type="short sequence motif" description="FFD box" evidence="2">
    <location>
        <begin position="527"/>
        <end position="543"/>
    </location>
</feature>
<reference evidence="6" key="1">
    <citation type="submission" date="2019-12" db="UniProtKB">
        <authorList>
            <consortium name="WormBaseParasite"/>
        </authorList>
    </citation>
    <scope>IDENTIFICATION</scope>
</reference>
<dbReference type="InterPro" id="IPR025609">
    <property type="entry name" value="Lsm14-like_N"/>
</dbReference>
<evidence type="ECO:0000313" key="5">
    <source>
        <dbReference type="Proteomes" id="UP000046395"/>
    </source>
</evidence>
<evidence type="ECO:0000313" key="6">
    <source>
        <dbReference type="WBParaSite" id="TMUE_1000003326.1"/>
    </source>
</evidence>
<keyword evidence="5" id="KW-1185">Reference proteome</keyword>
<feature type="compositionally biased region" description="Low complexity" evidence="3">
    <location>
        <begin position="507"/>
        <end position="520"/>
    </location>
</feature>
<dbReference type="SUPFAM" id="SSF50182">
    <property type="entry name" value="Sm-like ribonucleoproteins"/>
    <property type="match status" value="1"/>
</dbReference>
<dbReference type="SMART" id="SM01199">
    <property type="entry name" value="FDF"/>
    <property type="match status" value="1"/>
</dbReference>
<accession>A0A5S6Q7N8</accession>
<organism evidence="5 6">
    <name type="scientific">Trichuris muris</name>
    <name type="common">Mouse whipworm</name>
    <dbReference type="NCBI Taxonomy" id="70415"/>
    <lineage>
        <taxon>Eukaryota</taxon>
        <taxon>Metazoa</taxon>
        <taxon>Ecdysozoa</taxon>
        <taxon>Nematoda</taxon>
        <taxon>Enoplea</taxon>
        <taxon>Dorylaimia</taxon>
        <taxon>Trichinellida</taxon>
        <taxon>Trichuridae</taxon>
        <taxon>Trichuris</taxon>
    </lineage>
</organism>
<feature type="region of interest" description="Disordered" evidence="3">
    <location>
        <begin position="491"/>
        <end position="524"/>
    </location>
</feature>
<dbReference type="Gene3D" id="2.30.30.100">
    <property type="match status" value="1"/>
</dbReference>
<sequence>MSLVKQNASHVRTVGASASSVCSQWSRDPSPVVASRKRPAVLLRATATLGSRESAHLENSAKLFARSRRQFVPAKLRSGRRSAEPQALKRSAFAEGLLGGTSLRFVQTTWGESEYDLRLNFATCAYLDIVSPSLKGTAKFLRCVKIFSPLAKDLVPFADSGDSRTCEHRFCDHCSSGELLFGRLVRPACCLISKSEIRYEGILYMVDPEKSTIALAKVRSFGSEDRRTDEVVPPRDEVFEYIIFKATDIKDLLVRETPQPAPFIYNNLHYDPAILSVSNATTDCTQSVPGQQHAAHAVASVHQDRRKLRPPENVAPKEAGGRARIGSPNNISDDVNVVNVTVGNPPVGARAIGSARRRETVQRDVQSRARFASNVVQLGIPQQRANFRRRLSGGRRFPQGMVHYPNNYYSIPHLNQAAMRGNTGYGFRGFAGRGTGGGGGGGVGRSAGRQFQDLNMYRPKLFYRTDYDFEEANKEFAQQLEDLKEELKKVKVEGESNEEAEGRDENANAAPGEGEANANGDDSVKPFFYDKEKSFFDNISCDGNQSATGRTNRANYKSERELNHVTFGFSGGRNYGGHRVRSRSQSSFRGTQGQATRERTSRAK</sequence>
<feature type="region of interest" description="Disordered" evidence="3">
    <location>
        <begin position="305"/>
        <end position="330"/>
    </location>
</feature>
<feature type="domain" description="FFD box profile" evidence="4">
    <location>
        <begin position="527"/>
        <end position="543"/>
    </location>
</feature>
<dbReference type="PANTHER" id="PTHR13586:SF0">
    <property type="entry name" value="TRAILER HITCH, ISOFORM H"/>
    <property type="match status" value="1"/>
</dbReference>
<evidence type="ECO:0000259" key="4">
    <source>
        <dbReference type="PROSITE" id="PS51513"/>
    </source>
</evidence>
<dbReference type="Proteomes" id="UP000046395">
    <property type="component" value="Unassembled WGS sequence"/>
</dbReference>
<feature type="region of interest" description="Disordered" evidence="3">
    <location>
        <begin position="567"/>
        <end position="604"/>
    </location>
</feature>
<evidence type="ECO:0000256" key="2">
    <source>
        <dbReference type="PROSITE-ProRule" id="PRU00846"/>
    </source>
</evidence>
<dbReference type="STRING" id="70415.A0A5S6Q7N8"/>
<dbReference type="Pfam" id="PF12701">
    <property type="entry name" value="LSM14"/>
    <property type="match status" value="1"/>
</dbReference>
<evidence type="ECO:0000256" key="3">
    <source>
        <dbReference type="SAM" id="MobiDB-lite"/>
    </source>
</evidence>
<comment type="similarity">
    <text evidence="1">Belongs to the LSM14 family.</text>
</comment>